<evidence type="ECO:0000313" key="1">
    <source>
        <dbReference type="EMBL" id="SNR47782.1"/>
    </source>
</evidence>
<protein>
    <recommendedName>
        <fullName evidence="3">Tetratricopeptide repeat-containing protein</fullName>
    </recommendedName>
</protein>
<evidence type="ECO:0008006" key="3">
    <source>
        <dbReference type="Google" id="ProtNLM"/>
    </source>
</evidence>
<dbReference type="EMBL" id="FZNT01000003">
    <property type="protein sequence ID" value="SNR47782.1"/>
    <property type="molecule type" value="Genomic_DNA"/>
</dbReference>
<dbReference type="Proteomes" id="UP000198384">
    <property type="component" value="Unassembled WGS sequence"/>
</dbReference>
<accession>A0A238WMK9</accession>
<reference evidence="1 2" key="1">
    <citation type="submission" date="2017-06" db="EMBL/GenBank/DDBJ databases">
        <authorList>
            <person name="Kim H.J."/>
            <person name="Triplett B.A."/>
        </authorList>
    </citation>
    <scope>NUCLEOTIDE SEQUENCE [LARGE SCALE GENOMIC DNA]</scope>
    <source>
        <strain evidence="1 2">DSM 29150</strain>
    </source>
</reference>
<dbReference type="AlphaFoldDB" id="A0A238WMK9"/>
<sequence>MNREDITFLLQNPTSIDTSKTALLNEVVEMYPYFQAARVIQLKALKSTNSVKYNQSLKKTAAYTIDRQVLFEFITSQNFTKNNYKENPVLEEIEIIDPEIVQAPDNAIDNTFKSEVEPVPKEIKVEDSQIETATNETILEIGKPLQFNSTEPHSFNEWMQLISTKPIIREEISNNSIEKITKNEDKFNLIDQFIELNPKIKPIDKNAMFQDVITEQSTESESLMTETLAKVYLEQKKYESAIKAYRILSLKYPEKSGFFADRIKAIKNLQKNKS</sequence>
<evidence type="ECO:0000313" key="2">
    <source>
        <dbReference type="Proteomes" id="UP000198384"/>
    </source>
</evidence>
<name>A0A238WMK9_9FLAO</name>
<proteinExistence type="predicted"/>
<dbReference type="OrthoDB" id="594666at2"/>
<keyword evidence="2" id="KW-1185">Reference proteome</keyword>
<dbReference type="RefSeq" id="WP_089381120.1">
    <property type="nucleotide sequence ID" value="NZ_FZNT01000003.1"/>
</dbReference>
<organism evidence="1 2">
    <name type="scientific">Lutibacter agarilyticus</name>
    <dbReference type="NCBI Taxonomy" id="1109740"/>
    <lineage>
        <taxon>Bacteria</taxon>
        <taxon>Pseudomonadati</taxon>
        <taxon>Bacteroidota</taxon>
        <taxon>Flavobacteriia</taxon>
        <taxon>Flavobacteriales</taxon>
        <taxon>Flavobacteriaceae</taxon>
        <taxon>Lutibacter</taxon>
    </lineage>
</organism>
<gene>
    <name evidence="1" type="ORF">SAMN06265371_103386</name>
</gene>